<reference evidence="5 6" key="1">
    <citation type="submission" date="2018-09" db="EMBL/GenBank/DDBJ databases">
        <title>YIM 75000 draft genome.</title>
        <authorList>
            <person name="Tang S."/>
            <person name="Feng Y."/>
        </authorList>
    </citation>
    <scope>NUCLEOTIDE SEQUENCE [LARGE SCALE GENOMIC DNA]</scope>
    <source>
        <strain evidence="5 6">YIM 75000</strain>
    </source>
</reference>
<proteinExistence type="predicted"/>
<dbReference type="Gene3D" id="1.10.10.10">
    <property type="entry name" value="Winged helix-like DNA-binding domain superfamily/Winged helix DNA-binding domain"/>
    <property type="match status" value="1"/>
</dbReference>
<dbReference type="PROSITE" id="PS50949">
    <property type="entry name" value="HTH_GNTR"/>
    <property type="match status" value="1"/>
</dbReference>
<protein>
    <submittedName>
        <fullName evidence="5">GntR family transcriptional regulator</fullName>
    </submittedName>
</protein>
<dbReference type="Pfam" id="PF07729">
    <property type="entry name" value="FCD"/>
    <property type="match status" value="1"/>
</dbReference>
<dbReference type="PANTHER" id="PTHR43537:SF24">
    <property type="entry name" value="GLUCONATE OPERON TRANSCRIPTIONAL REPRESSOR"/>
    <property type="match status" value="1"/>
</dbReference>
<dbReference type="Pfam" id="PF00392">
    <property type="entry name" value="GntR"/>
    <property type="match status" value="1"/>
</dbReference>
<name>A0A3A3Z4A0_9ACTN</name>
<dbReference type="EMBL" id="QZEZ01000001">
    <property type="protein sequence ID" value="RJK97758.1"/>
    <property type="molecule type" value="Genomic_DNA"/>
</dbReference>
<dbReference type="SUPFAM" id="SSF48008">
    <property type="entry name" value="GntR ligand-binding domain-like"/>
    <property type="match status" value="1"/>
</dbReference>
<dbReference type="AlphaFoldDB" id="A0A3A3Z4A0"/>
<dbReference type="InterPro" id="IPR008920">
    <property type="entry name" value="TF_FadR/GntR_C"/>
</dbReference>
<dbReference type="GO" id="GO:0003700">
    <property type="term" value="F:DNA-binding transcription factor activity"/>
    <property type="evidence" value="ECO:0007669"/>
    <property type="project" value="InterPro"/>
</dbReference>
<evidence type="ECO:0000256" key="3">
    <source>
        <dbReference type="ARBA" id="ARBA00023163"/>
    </source>
</evidence>
<dbReference type="InterPro" id="IPR000524">
    <property type="entry name" value="Tscrpt_reg_HTH_GntR"/>
</dbReference>
<sequence length="213" mass="23714">MGTAQAPAADRVYEHVRRAILDRDYAGGHLLTEGEVAEAVGVSRTPVREALLRLEAQGMLRLYPKRGALVLAVSAEEADDLFEAREVVEGFCARRAWERRGALLPRLEELLERMRAHRAAGDARALSEQDRAFHAAVVEAAGNAVFTRLYDSLRDRQTVLGEAAVHASPERMDRVVEEHDALLAALRGDDPHVFEELVRHHVESAADNLRRSR</sequence>
<dbReference type="InterPro" id="IPR036390">
    <property type="entry name" value="WH_DNA-bd_sf"/>
</dbReference>
<feature type="domain" description="HTH gntR-type" evidence="4">
    <location>
        <begin position="6"/>
        <end position="73"/>
    </location>
</feature>
<dbReference type="RefSeq" id="WP_119948684.1">
    <property type="nucleotide sequence ID" value="NZ_QZEZ01000001.1"/>
</dbReference>
<dbReference type="PANTHER" id="PTHR43537">
    <property type="entry name" value="TRANSCRIPTIONAL REGULATOR, GNTR FAMILY"/>
    <property type="match status" value="1"/>
</dbReference>
<dbReference type="SMART" id="SM00345">
    <property type="entry name" value="HTH_GNTR"/>
    <property type="match status" value="1"/>
</dbReference>
<evidence type="ECO:0000259" key="4">
    <source>
        <dbReference type="PROSITE" id="PS50949"/>
    </source>
</evidence>
<evidence type="ECO:0000256" key="1">
    <source>
        <dbReference type="ARBA" id="ARBA00023015"/>
    </source>
</evidence>
<comment type="caution">
    <text evidence="5">The sequence shown here is derived from an EMBL/GenBank/DDBJ whole genome shotgun (WGS) entry which is preliminary data.</text>
</comment>
<dbReference type="GO" id="GO:0003677">
    <property type="term" value="F:DNA binding"/>
    <property type="evidence" value="ECO:0007669"/>
    <property type="project" value="UniProtKB-KW"/>
</dbReference>
<dbReference type="InterPro" id="IPR011711">
    <property type="entry name" value="GntR_C"/>
</dbReference>
<dbReference type="CDD" id="cd07377">
    <property type="entry name" value="WHTH_GntR"/>
    <property type="match status" value="1"/>
</dbReference>
<dbReference type="OrthoDB" id="3186208at2"/>
<dbReference type="PRINTS" id="PR00035">
    <property type="entry name" value="HTHGNTR"/>
</dbReference>
<keyword evidence="2" id="KW-0238">DNA-binding</keyword>
<evidence type="ECO:0000256" key="2">
    <source>
        <dbReference type="ARBA" id="ARBA00023125"/>
    </source>
</evidence>
<dbReference type="Gene3D" id="1.20.120.530">
    <property type="entry name" value="GntR ligand-binding domain-like"/>
    <property type="match status" value="1"/>
</dbReference>
<keyword evidence="1" id="KW-0805">Transcription regulation</keyword>
<accession>A0A3A3Z4A0</accession>
<dbReference type="SUPFAM" id="SSF46785">
    <property type="entry name" value="Winged helix' DNA-binding domain"/>
    <property type="match status" value="1"/>
</dbReference>
<keyword evidence="3" id="KW-0804">Transcription</keyword>
<gene>
    <name evidence="5" type="ORF">D5H78_01810</name>
</gene>
<dbReference type="Proteomes" id="UP000265614">
    <property type="component" value="Unassembled WGS sequence"/>
</dbReference>
<evidence type="ECO:0000313" key="6">
    <source>
        <dbReference type="Proteomes" id="UP000265614"/>
    </source>
</evidence>
<dbReference type="InterPro" id="IPR036388">
    <property type="entry name" value="WH-like_DNA-bd_sf"/>
</dbReference>
<keyword evidence="6" id="KW-1185">Reference proteome</keyword>
<organism evidence="5 6">
    <name type="scientific">Vallicoccus soli</name>
    <dbReference type="NCBI Taxonomy" id="2339232"/>
    <lineage>
        <taxon>Bacteria</taxon>
        <taxon>Bacillati</taxon>
        <taxon>Actinomycetota</taxon>
        <taxon>Actinomycetes</taxon>
        <taxon>Motilibacterales</taxon>
        <taxon>Vallicoccaceae</taxon>
        <taxon>Vallicoccus</taxon>
    </lineage>
</organism>
<dbReference type="SMART" id="SM00895">
    <property type="entry name" value="FCD"/>
    <property type="match status" value="1"/>
</dbReference>
<evidence type="ECO:0000313" key="5">
    <source>
        <dbReference type="EMBL" id="RJK97758.1"/>
    </source>
</evidence>